<evidence type="ECO:0008006" key="4">
    <source>
        <dbReference type="Google" id="ProtNLM"/>
    </source>
</evidence>
<evidence type="ECO:0000313" key="3">
    <source>
        <dbReference type="Proteomes" id="UP000631535"/>
    </source>
</evidence>
<sequence length="106" mass="10905">MKRILKRFAVSTAAVGVLASGMVVAGTSEAMAAAPCGLSYTVGDVPGGPLKVVYYDIRNCHNKAVKRKLDIAGTTDGPCLTIPAGKTVSNERIIAGWAGVRGIKAC</sequence>
<feature type="signal peptide" evidence="1">
    <location>
        <begin position="1"/>
        <end position="25"/>
    </location>
</feature>
<accession>A0ABQ2MB04</accession>
<proteinExistence type="predicted"/>
<protein>
    <recommendedName>
        <fullName evidence="4">Secreted protein</fullName>
    </recommendedName>
</protein>
<evidence type="ECO:0000256" key="1">
    <source>
        <dbReference type="SAM" id="SignalP"/>
    </source>
</evidence>
<name>A0ABQ2MB04_9ACTN</name>
<dbReference type="RefSeq" id="WP_189037259.1">
    <property type="nucleotide sequence ID" value="NZ_BMMP01000007.1"/>
</dbReference>
<dbReference type="Proteomes" id="UP000631535">
    <property type="component" value="Unassembled WGS sequence"/>
</dbReference>
<reference evidence="3" key="1">
    <citation type="journal article" date="2019" name="Int. J. Syst. Evol. Microbiol.">
        <title>The Global Catalogue of Microorganisms (GCM) 10K type strain sequencing project: providing services to taxonomists for standard genome sequencing and annotation.</title>
        <authorList>
            <consortium name="The Broad Institute Genomics Platform"/>
            <consortium name="The Broad Institute Genome Sequencing Center for Infectious Disease"/>
            <person name="Wu L."/>
            <person name="Ma J."/>
        </authorList>
    </citation>
    <scope>NUCLEOTIDE SEQUENCE [LARGE SCALE GENOMIC DNA]</scope>
    <source>
        <strain evidence="3">CGMCC 4.7178</strain>
    </source>
</reference>
<keyword evidence="3" id="KW-1185">Reference proteome</keyword>
<dbReference type="EMBL" id="BMMP01000007">
    <property type="protein sequence ID" value="GGO49219.1"/>
    <property type="molecule type" value="Genomic_DNA"/>
</dbReference>
<keyword evidence="1" id="KW-0732">Signal</keyword>
<gene>
    <name evidence="2" type="ORF">GCM10012287_26050</name>
</gene>
<organism evidence="2 3">
    <name type="scientific">Streptomyces daqingensis</name>
    <dbReference type="NCBI Taxonomy" id="1472640"/>
    <lineage>
        <taxon>Bacteria</taxon>
        <taxon>Bacillati</taxon>
        <taxon>Actinomycetota</taxon>
        <taxon>Actinomycetes</taxon>
        <taxon>Kitasatosporales</taxon>
        <taxon>Streptomycetaceae</taxon>
        <taxon>Streptomyces</taxon>
    </lineage>
</organism>
<comment type="caution">
    <text evidence="2">The sequence shown here is derived from an EMBL/GenBank/DDBJ whole genome shotgun (WGS) entry which is preliminary data.</text>
</comment>
<evidence type="ECO:0000313" key="2">
    <source>
        <dbReference type="EMBL" id="GGO49219.1"/>
    </source>
</evidence>
<feature type="chain" id="PRO_5045473542" description="Secreted protein" evidence="1">
    <location>
        <begin position="26"/>
        <end position="106"/>
    </location>
</feature>